<evidence type="ECO:0000313" key="2">
    <source>
        <dbReference type="Proteomes" id="UP000317998"/>
    </source>
</evidence>
<name>A0A542YJL3_9MICO</name>
<dbReference type="EMBL" id="VFOM01000001">
    <property type="protein sequence ID" value="TQL48277.1"/>
    <property type="molecule type" value="Genomic_DNA"/>
</dbReference>
<sequence length="50" mass="5508">MTMTNPEDVMADAIEPATACDHGENGYSSDNVRYLAPLIREVLPDLFARP</sequence>
<evidence type="ECO:0000313" key="1">
    <source>
        <dbReference type="EMBL" id="TQL48277.1"/>
    </source>
</evidence>
<gene>
    <name evidence="1" type="ORF">FB562_1366</name>
</gene>
<accession>A0A542YJL3</accession>
<protein>
    <submittedName>
        <fullName evidence="1">Uncharacterized protein</fullName>
    </submittedName>
</protein>
<organism evidence="1 2">
    <name type="scientific">Homoserinimonas aerilata</name>
    <dbReference type="NCBI Taxonomy" id="1162970"/>
    <lineage>
        <taxon>Bacteria</taxon>
        <taxon>Bacillati</taxon>
        <taxon>Actinomycetota</taxon>
        <taxon>Actinomycetes</taxon>
        <taxon>Micrococcales</taxon>
        <taxon>Microbacteriaceae</taxon>
        <taxon>Homoserinimonas</taxon>
    </lineage>
</organism>
<dbReference type="Proteomes" id="UP000317998">
    <property type="component" value="Unassembled WGS sequence"/>
</dbReference>
<dbReference type="RefSeq" id="WP_158497520.1">
    <property type="nucleotide sequence ID" value="NZ_VFOM01000001.1"/>
</dbReference>
<reference evidence="1 2" key="1">
    <citation type="submission" date="2019-06" db="EMBL/GenBank/DDBJ databases">
        <title>Sequencing the genomes of 1000 actinobacteria strains.</title>
        <authorList>
            <person name="Klenk H.-P."/>
        </authorList>
    </citation>
    <scope>NUCLEOTIDE SEQUENCE [LARGE SCALE GENOMIC DNA]</scope>
    <source>
        <strain evidence="1 2">DSM 26477</strain>
    </source>
</reference>
<dbReference type="AlphaFoldDB" id="A0A542YJL3"/>
<comment type="caution">
    <text evidence="1">The sequence shown here is derived from an EMBL/GenBank/DDBJ whole genome shotgun (WGS) entry which is preliminary data.</text>
</comment>
<proteinExistence type="predicted"/>
<keyword evidence="2" id="KW-1185">Reference proteome</keyword>